<name>A0A9J5WMC6_SOLCO</name>
<accession>A0A9J5WMC6</accession>
<dbReference type="EMBL" id="JACXVP010000011">
    <property type="protein sequence ID" value="KAG5576674.1"/>
    <property type="molecule type" value="Genomic_DNA"/>
</dbReference>
<evidence type="ECO:0000313" key="1">
    <source>
        <dbReference type="EMBL" id="KAG5576674.1"/>
    </source>
</evidence>
<reference evidence="1 2" key="1">
    <citation type="submission" date="2020-09" db="EMBL/GenBank/DDBJ databases">
        <title>De no assembly of potato wild relative species, Solanum commersonii.</title>
        <authorList>
            <person name="Cho K."/>
        </authorList>
    </citation>
    <scope>NUCLEOTIDE SEQUENCE [LARGE SCALE GENOMIC DNA]</scope>
    <source>
        <strain evidence="1">LZ3.2</strain>
        <tissue evidence="1">Leaf</tissue>
    </source>
</reference>
<organism evidence="1 2">
    <name type="scientific">Solanum commersonii</name>
    <name type="common">Commerson's wild potato</name>
    <name type="synonym">Commerson's nightshade</name>
    <dbReference type="NCBI Taxonomy" id="4109"/>
    <lineage>
        <taxon>Eukaryota</taxon>
        <taxon>Viridiplantae</taxon>
        <taxon>Streptophyta</taxon>
        <taxon>Embryophyta</taxon>
        <taxon>Tracheophyta</taxon>
        <taxon>Spermatophyta</taxon>
        <taxon>Magnoliopsida</taxon>
        <taxon>eudicotyledons</taxon>
        <taxon>Gunneridae</taxon>
        <taxon>Pentapetalae</taxon>
        <taxon>asterids</taxon>
        <taxon>lamiids</taxon>
        <taxon>Solanales</taxon>
        <taxon>Solanaceae</taxon>
        <taxon>Solanoideae</taxon>
        <taxon>Solaneae</taxon>
        <taxon>Solanum</taxon>
    </lineage>
</organism>
<proteinExistence type="predicted"/>
<sequence length="103" mass="11921">MGSHNENECAIGEEVDIDCSTKGYRSRKKFEVKQHVRIFIVELTNFIVTIARNSRFINLMSTSWHAVPKDIKSTCGNISIFLILVEGKKWVMTGVHDSWRRHK</sequence>
<comment type="caution">
    <text evidence="1">The sequence shown here is derived from an EMBL/GenBank/DDBJ whole genome shotgun (WGS) entry which is preliminary data.</text>
</comment>
<protein>
    <submittedName>
        <fullName evidence="1">Uncharacterized protein</fullName>
    </submittedName>
</protein>
<evidence type="ECO:0000313" key="2">
    <source>
        <dbReference type="Proteomes" id="UP000824120"/>
    </source>
</evidence>
<dbReference type="OrthoDB" id="1434265at2759"/>
<dbReference type="AlphaFoldDB" id="A0A9J5WMC6"/>
<keyword evidence="2" id="KW-1185">Reference proteome</keyword>
<gene>
    <name evidence="1" type="ORF">H5410_056808</name>
</gene>
<dbReference type="Proteomes" id="UP000824120">
    <property type="component" value="Chromosome 11"/>
</dbReference>